<proteinExistence type="predicted"/>
<evidence type="ECO:0000313" key="2">
    <source>
        <dbReference type="EMBL" id="KAB3537379.1"/>
    </source>
</evidence>
<organism evidence="2 3">
    <name type="scientific">Alkaliphilus pronyensis</name>
    <dbReference type="NCBI Taxonomy" id="1482732"/>
    <lineage>
        <taxon>Bacteria</taxon>
        <taxon>Bacillati</taxon>
        <taxon>Bacillota</taxon>
        <taxon>Clostridia</taxon>
        <taxon>Peptostreptococcales</taxon>
        <taxon>Natronincolaceae</taxon>
        <taxon>Alkaliphilus</taxon>
    </lineage>
</organism>
<name>A0A6I0FE82_9FIRM</name>
<feature type="transmembrane region" description="Helical" evidence="1">
    <location>
        <begin position="7"/>
        <end position="26"/>
    </location>
</feature>
<accession>A0A6I0FE82</accession>
<dbReference type="EMBL" id="WBZC01000010">
    <property type="protein sequence ID" value="KAB3537379.1"/>
    <property type="molecule type" value="Genomic_DNA"/>
</dbReference>
<dbReference type="NCBIfam" id="TIGR02896">
    <property type="entry name" value="spore_III_AF"/>
    <property type="match status" value="1"/>
</dbReference>
<dbReference type="OrthoDB" id="1738919at2"/>
<keyword evidence="1" id="KW-0812">Transmembrane</keyword>
<protein>
    <submittedName>
        <fullName evidence="2">Stage III sporulation protein AF</fullName>
    </submittedName>
</protein>
<keyword evidence="1" id="KW-1133">Transmembrane helix</keyword>
<reference evidence="2 3" key="1">
    <citation type="submission" date="2019-10" db="EMBL/GenBank/DDBJ databases">
        <title>Alkaliphilus serpentinus sp. nov. and Alkaliphilus pronyensis sp. nov., two novel anaerobic alkaliphilic species isolated from the serpentinized-hosted hydrothermal field of the Prony Bay (New Caledonia).</title>
        <authorList>
            <person name="Postec A."/>
        </authorList>
    </citation>
    <scope>NUCLEOTIDE SEQUENCE [LARGE SCALE GENOMIC DNA]</scope>
    <source>
        <strain evidence="2 3">LacV</strain>
    </source>
</reference>
<evidence type="ECO:0000256" key="1">
    <source>
        <dbReference type="SAM" id="Phobius"/>
    </source>
</evidence>
<feature type="transmembrane region" description="Helical" evidence="1">
    <location>
        <begin position="32"/>
        <end position="50"/>
    </location>
</feature>
<sequence length="205" mass="23699">MDLFRQWIIRILSVIIFVTFVDIILPNSNYRRYINVVVGLLVMLIILKPLMGLMSEGMALGDGILKNNNEIQLKTTQNRVNNLQLNNNESIIMLYKNNLKSQMQNRIEKQLGFKVHDIHLEIEEENDNFGAINGLTIILDENKEEQYLNEEIEEVEVNVSISEDSNKFKSNSIMLGNEGEEIKKDFSSFYEISEEKISISVLKNN</sequence>
<dbReference type="Proteomes" id="UP000432715">
    <property type="component" value="Unassembled WGS sequence"/>
</dbReference>
<comment type="caution">
    <text evidence="2">The sequence shown here is derived from an EMBL/GenBank/DDBJ whole genome shotgun (WGS) entry which is preliminary data.</text>
</comment>
<dbReference type="InterPro" id="IPR014245">
    <property type="entry name" value="Spore_III_AF"/>
</dbReference>
<dbReference type="Pfam" id="PF09581">
    <property type="entry name" value="Spore_III_AF"/>
    <property type="match status" value="1"/>
</dbReference>
<keyword evidence="3" id="KW-1185">Reference proteome</keyword>
<keyword evidence="1" id="KW-0472">Membrane</keyword>
<evidence type="ECO:0000313" key="3">
    <source>
        <dbReference type="Proteomes" id="UP000432715"/>
    </source>
</evidence>
<dbReference type="RefSeq" id="WP_151860211.1">
    <property type="nucleotide sequence ID" value="NZ_WBZC01000010.1"/>
</dbReference>
<gene>
    <name evidence="2" type="primary">spoIIIAF</name>
    <name evidence="2" type="ORF">F8154_03560</name>
</gene>
<dbReference type="AlphaFoldDB" id="A0A6I0FE82"/>